<keyword evidence="1" id="KW-0812">Transmembrane</keyword>
<feature type="transmembrane region" description="Helical" evidence="1">
    <location>
        <begin position="220"/>
        <end position="241"/>
    </location>
</feature>
<dbReference type="AlphaFoldDB" id="A0A8T9B0W6"/>
<dbReference type="EMBL" id="QGMF01001040">
    <property type="protein sequence ID" value="TVY13247.1"/>
    <property type="molecule type" value="Genomic_DNA"/>
</dbReference>
<feature type="transmembrane region" description="Helical" evidence="1">
    <location>
        <begin position="261"/>
        <end position="283"/>
    </location>
</feature>
<sequence length="289" mass="30626">MYMMGIILSPAYKRWPRLANTSKWAEPVCHHVHLPIAASFANPVEYVILTQVILYGIGGSLIYYPALNSLDEWFVRRKGMAMELCGREQAAGLIIPFVMNSSLENTASRPRVASGRSTHHHLIATDLLPASSSSHLSSFPACPPRAWVHALVAILAAFDGTGLVSTIGIGMMIDRFHVTAVILLNSVGAACILRVLCWGVVSTMAGVVKLERQGDENTDVGSLLGVLSVGRGIGAVVSGLSSEALLSGSPWKGEAGLGYGSGYGSLIVFTGVTATLGSVGFMGRRLGWM</sequence>
<dbReference type="Proteomes" id="UP000469559">
    <property type="component" value="Unassembled WGS sequence"/>
</dbReference>
<keyword evidence="3" id="KW-1185">Reference proteome</keyword>
<name>A0A8T9B0W6_9HELO</name>
<keyword evidence="1" id="KW-1133">Transmembrane helix</keyword>
<proteinExistence type="predicted"/>
<comment type="caution">
    <text evidence="2">The sequence shown here is derived from an EMBL/GenBank/DDBJ whole genome shotgun (WGS) entry which is preliminary data.</text>
</comment>
<reference evidence="2 3" key="1">
    <citation type="submission" date="2018-05" db="EMBL/GenBank/DDBJ databases">
        <title>Whole genome sequencing for identification of molecular markers to develop diagnostic detection tools for the regulated plant pathogen Lachnellula willkommii.</title>
        <authorList>
            <person name="Giroux E."/>
            <person name="Bilodeau G."/>
        </authorList>
    </citation>
    <scope>NUCLEOTIDE SEQUENCE [LARGE SCALE GENOMIC DNA]</scope>
    <source>
        <strain evidence="2 3">CBS 203.66</strain>
    </source>
</reference>
<keyword evidence="1" id="KW-0472">Membrane</keyword>
<protein>
    <submittedName>
        <fullName evidence="2">Uncharacterized protein</fullName>
    </submittedName>
</protein>
<feature type="transmembrane region" description="Helical" evidence="1">
    <location>
        <begin position="146"/>
        <end position="173"/>
    </location>
</feature>
<feature type="transmembrane region" description="Helical" evidence="1">
    <location>
        <begin position="179"/>
        <end position="208"/>
    </location>
</feature>
<evidence type="ECO:0000313" key="3">
    <source>
        <dbReference type="Proteomes" id="UP000469559"/>
    </source>
</evidence>
<dbReference type="OrthoDB" id="5413503at2759"/>
<gene>
    <name evidence="2" type="ORF">LARI1_G007910</name>
</gene>
<evidence type="ECO:0000256" key="1">
    <source>
        <dbReference type="SAM" id="Phobius"/>
    </source>
</evidence>
<feature type="transmembrane region" description="Helical" evidence="1">
    <location>
        <begin position="46"/>
        <end position="67"/>
    </location>
</feature>
<accession>A0A8T9B0W6</accession>
<organism evidence="2 3">
    <name type="scientific">Lachnellula arida</name>
    <dbReference type="NCBI Taxonomy" id="1316785"/>
    <lineage>
        <taxon>Eukaryota</taxon>
        <taxon>Fungi</taxon>
        <taxon>Dikarya</taxon>
        <taxon>Ascomycota</taxon>
        <taxon>Pezizomycotina</taxon>
        <taxon>Leotiomycetes</taxon>
        <taxon>Helotiales</taxon>
        <taxon>Lachnaceae</taxon>
        <taxon>Lachnellula</taxon>
    </lineage>
</organism>
<evidence type="ECO:0000313" key="2">
    <source>
        <dbReference type="EMBL" id="TVY13247.1"/>
    </source>
</evidence>